<sequence>MTRPPARPSTSIDLFTDAALNDPYPLHATLRQLGPAVQLEQLGEVWAISRYADVKTTLADPDRFSSARVALNDTANDTILAGTVLASDGTDHARLRRVLSRQLARRALTDLHEVIRQHADRLVAKVVQWGRFDAVSDLAIPFVGHIITHLTGLPARDRDQLVALAEGTFSAFGPDTPRTQAAFPLAQAMFGYLTTSATRENVRPGSWLAEVYAAADRGEIAESECIPLASAYTVAGADTTIHAITTLLGLLARHPRQWQSLHRRAHDTAFLDAAVREALRYDAPVQWFCRTVTQDTSISGVPLTAGSQVLLLYGSANRDHDFWGPTADQFRIRRRGTEQHLALGHGPHSCAGTHLAHMEITAVLGALARATPTLRLVPSAPPCRQLNNLLRGWASLPLTTTAR</sequence>
<gene>
    <name evidence="2" type="ORF">JOF35_008742</name>
</gene>
<dbReference type="PRINTS" id="PR00359">
    <property type="entry name" value="BP450"/>
</dbReference>
<comment type="similarity">
    <text evidence="1">Belongs to the cytochrome P450 family.</text>
</comment>
<dbReference type="Proteomes" id="UP001234880">
    <property type="component" value="Unassembled WGS sequence"/>
</dbReference>
<protein>
    <submittedName>
        <fullName evidence="2">Cytochrome P450</fullName>
    </submittedName>
</protein>
<dbReference type="InterPro" id="IPR001128">
    <property type="entry name" value="Cyt_P450"/>
</dbReference>
<organism evidence="2 3">
    <name type="scientific">Streptomyces demainii</name>
    <dbReference type="NCBI Taxonomy" id="588122"/>
    <lineage>
        <taxon>Bacteria</taxon>
        <taxon>Bacillati</taxon>
        <taxon>Actinomycetota</taxon>
        <taxon>Actinomycetes</taxon>
        <taxon>Kitasatosporales</taxon>
        <taxon>Streptomycetaceae</taxon>
        <taxon>Streptomyces</taxon>
    </lineage>
</organism>
<dbReference type="InterPro" id="IPR036396">
    <property type="entry name" value="Cyt_P450_sf"/>
</dbReference>
<keyword evidence="3" id="KW-1185">Reference proteome</keyword>
<dbReference type="RefSeq" id="WP_307112375.1">
    <property type="nucleotide sequence ID" value="NZ_JAURUE010000003.1"/>
</dbReference>
<dbReference type="EMBL" id="JAURUE010000003">
    <property type="protein sequence ID" value="MDP9616384.1"/>
    <property type="molecule type" value="Genomic_DNA"/>
</dbReference>
<dbReference type="PRINTS" id="PR00385">
    <property type="entry name" value="P450"/>
</dbReference>
<evidence type="ECO:0000313" key="2">
    <source>
        <dbReference type="EMBL" id="MDP9616384.1"/>
    </source>
</evidence>
<proteinExistence type="inferred from homology"/>
<dbReference type="Gene3D" id="1.10.630.10">
    <property type="entry name" value="Cytochrome P450"/>
    <property type="match status" value="1"/>
</dbReference>
<evidence type="ECO:0000256" key="1">
    <source>
        <dbReference type="ARBA" id="ARBA00010617"/>
    </source>
</evidence>
<dbReference type="Pfam" id="PF00067">
    <property type="entry name" value="p450"/>
    <property type="match status" value="1"/>
</dbReference>
<dbReference type="PANTHER" id="PTHR46696">
    <property type="entry name" value="P450, PUTATIVE (EUROFUNG)-RELATED"/>
    <property type="match status" value="1"/>
</dbReference>
<accession>A0ABT9L6W3</accession>
<dbReference type="PANTHER" id="PTHR46696:SF1">
    <property type="entry name" value="CYTOCHROME P450 YJIB-RELATED"/>
    <property type="match status" value="1"/>
</dbReference>
<comment type="caution">
    <text evidence="2">The sequence shown here is derived from an EMBL/GenBank/DDBJ whole genome shotgun (WGS) entry which is preliminary data.</text>
</comment>
<dbReference type="InterPro" id="IPR002397">
    <property type="entry name" value="Cyt_P450_B"/>
</dbReference>
<dbReference type="SUPFAM" id="SSF48264">
    <property type="entry name" value="Cytochrome P450"/>
    <property type="match status" value="1"/>
</dbReference>
<reference evidence="2 3" key="1">
    <citation type="submission" date="2023-07" db="EMBL/GenBank/DDBJ databases">
        <title>Sequencing the genomes of 1000 actinobacteria strains.</title>
        <authorList>
            <person name="Klenk H.-P."/>
        </authorList>
    </citation>
    <scope>NUCLEOTIDE SEQUENCE [LARGE SCALE GENOMIC DNA]</scope>
    <source>
        <strain evidence="2 3">DSM 41600</strain>
    </source>
</reference>
<evidence type="ECO:0000313" key="3">
    <source>
        <dbReference type="Proteomes" id="UP001234880"/>
    </source>
</evidence>
<name>A0ABT9L6W3_9ACTN</name>